<proteinExistence type="predicted"/>
<dbReference type="Proteomes" id="UP000265520">
    <property type="component" value="Unassembled WGS sequence"/>
</dbReference>
<dbReference type="EMBL" id="LXQA011361631">
    <property type="protein sequence ID" value="MCI94623.1"/>
    <property type="molecule type" value="Genomic_DNA"/>
</dbReference>
<sequence>MARRASQLQDRFRKALPLARRATSCGASRIFIVHHARRAEQVARHADAKSIY</sequence>
<dbReference type="AlphaFoldDB" id="A0A392W4D8"/>
<name>A0A392W4D8_9FABA</name>
<reference evidence="1 2" key="1">
    <citation type="journal article" date="2018" name="Front. Plant Sci.">
        <title>Red Clover (Trifolium pratense) and Zigzag Clover (T. medium) - A Picture of Genomic Similarities and Differences.</title>
        <authorList>
            <person name="Dluhosova J."/>
            <person name="Istvanek J."/>
            <person name="Nedelnik J."/>
            <person name="Repkova J."/>
        </authorList>
    </citation>
    <scope>NUCLEOTIDE SEQUENCE [LARGE SCALE GENOMIC DNA]</scope>
    <source>
        <strain evidence="2">cv. 10/8</strain>
        <tissue evidence="1">Leaf</tissue>
    </source>
</reference>
<accession>A0A392W4D8</accession>
<organism evidence="1 2">
    <name type="scientific">Trifolium medium</name>
    <dbReference type="NCBI Taxonomy" id="97028"/>
    <lineage>
        <taxon>Eukaryota</taxon>
        <taxon>Viridiplantae</taxon>
        <taxon>Streptophyta</taxon>
        <taxon>Embryophyta</taxon>
        <taxon>Tracheophyta</taxon>
        <taxon>Spermatophyta</taxon>
        <taxon>Magnoliopsida</taxon>
        <taxon>eudicotyledons</taxon>
        <taxon>Gunneridae</taxon>
        <taxon>Pentapetalae</taxon>
        <taxon>rosids</taxon>
        <taxon>fabids</taxon>
        <taxon>Fabales</taxon>
        <taxon>Fabaceae</taxon>
        <taxon>Papilionoideae</taxon>
        <taxon>50 kb inversion clade</taxon>
        <taxon>NPAAA clade</taxon>
        <taxon>Hologalegina</taxon>
        <taxon>IRL clade</taxon>
        <taxon>Trifolieae</taxon>
        <taxon>Trifolium</taxon>
    </lineage>
</organism>
<keyword evidence="2" id="KW-1185">Reference proteome</keyword>
<evidence type="ECO:0000313" key="2">
    <source>
        <dbReference type="Proteomes" id="UP000265520"/>
    </source>
</evidence>
<comment type="caution">
    <text evidence="1">The sequence shown here is derived from an EMBL/GenBank/DDBJ whole genome shotgun (WGS) entry which is preliminary data.</text>
</comment>
<evidence type="ECO:0000313" key="1">
    <source>
        <dbReference type="EMBL" id="MCI94623.1"/>
    </source>
</evidence>
<protein>
    <submittedName>
        <fullName evidence="1">Uncharacterized protein</fullName>
    </submittedName>
</protein>